<dbReference type="EMBL" id="CAMXCT030000780">
    <property type="protein sequence ID" value="CAL4770517.1"/>
    <property type="molecule type" value="Genomic_DNA"/>
</dbReference>
<dbReference type="PANTHER" id="PTHR24002">
    <property type="entry name" value="SOLUTE CARRIER FAMILY 22 MEMBER 18"/>
    <property type="match status" value="1"/>
</dbReference>
<feature type="compositionally biased region" description="Acidic residues" evidence="1">
    <location>
        <begin position="573"/>
        <end position="589"/>
    </location>
</feature>
<dbReference type="AlphaFoldDB" id="A0A9P1C155"/>
<feature type="transmembrane region" description="Helical" evidence="2">
    <location>
        <begin position="517"/>
        <end position="537"/>
    </location>
</feature>
<reference evidence="4 5" key="2">
    <citation type="submission" date="2024-05" db="EMBL/GenBank/DDBJ databases">
        <authorList>
            <person name="Chen Y."/>
            <person name="Shah S."/>
            <person name="Dougan E. K."/>
            <person name="Thang M."/>
            <person name="Chan C."/>
        </authorList>
    </citation>
    <scope>NUCLEOTIDE SEQUENCE [LARGE SCALE GENOMIC DNA]</scope>
</reference>
<organism evidence="3">
    <name type="scientific">Cladocopium goreaui</name>
    <dbReference type="NCBI Taxonomy" id="2562237"/>
    <lineage>
        <taxon>Eukaryota</taxon>
        <taxon>Sar</taxon>
        <taxon>Alveolata</taxon>
        <taxon>Dinophyceae</taxon>
        <taxon>Suessiales</taxon>
        <taxon>Symbiodiniaceae</taxon>
        <taxon>Cladocopium</taxon>
    </lineage>
</organism>
<dbReference type="Proteomes" id="UP001152797">
    <property type="component" value="Unassembled WGS sequence"/>
</dbReference>
<evidence type="ECO:0000313" key="5">
    <source>
        <dbReference type="Proteomes" id="UP001152797"/>
    </source>
</evidence>
<comment type="caution">
    <text evidence="3">The sequence shown here is derived from an EMBL/GenBank/DDBJ whole genome shotgun (WGS) entry which is preliminary data.</text>
</comment>
<dbReference type="EMBL" id="CAMXCT010000780">
    <property type="protein sequence ID" value="CAI3983205.1"/>
    <property type="molecule type" value="Genomic_DNA"/>
</dbReference>
<dbReference type="InterPro" id="IPR036259">
    <property type="entry name" value="MFS_trans_sf"/>
</dbReference>
<dbReference type="PANTHER" id="PTHR24002:SF3">
    <property type="entry name" value="SOLUTE CARRIER FAMILY 22 MEMBER 18"/>
    <property type="match status" value="1"/>
</dbReference>
<dbReference type="EMBL" id="CAMXCT020000780">
    <property type="protein sequence ID" value="CAL1136580.1"/>
    <property type="molecule type" value="Genomic_DNA"/>
</dbReference>
<keyword evidence="5" id="KW-1185">Reference proteome</keyword>
<dbReference type="SUPFAM" id="SSF103473">
    <property type="entry name" value="MFS general substrate transporter"/>
    <property type="match status" value="1"/>
</dbReference>
<feature type="transmembrane region" description="Helical" evidence="2">
    <location>
        <begin position="469"/>
        <end position="497"/>
    </location>
</feature>
<keyword evidence="2" id="KW-0812">Transmembrane</keyword>
<evidence type="ECO:0008006" key="6">
    <source>
        <dbReference type="Google" id="ProtNLM"/>
    </source>
</evidence>
<evidence type="ECO:0000313" key="4">
    <source>
        <dbReference type="EMBL" id="CAL4770517.1"/>
    </source>
</evidence>
<feature type="region of interest" description="Disordered" evidence="1">
    <location>
        <begin position="573"/>
        <end position="594"/>
    </location>
</feature>
<feature type="transmembrane region" description="Helical" evidence="2">
    <location>
        <begin position="549"/>
        <end position="568"/>
    </location>
</feature>
<feature type="transmembrane region" description="Helical" evidence="2">
    <location>
        <begin position="432"/>
        <end position="449"/>
    </location>
</feature>
<dbReference type="InterPro" id="IPR011701">
    <property type="entry name" value="MFS"/>
</dbReference>
<evidence type="ECO:0000313" key="3">
    <source>
        <dbReference type="EMBL" id="CAI3983205.1"/>
    </source>
</evidence>
<dbReference type="GO" id="GO:0005635">
    <property type="term" value="C:nuclear envelope"/>
    <property type="evidence" value="ECO:0007669"/>
    <property type="project" value="TreeGrafter"/>
</dbReference>
<dbReference type="Pfam" id="PF07690">
    <property type="entry name" value="MFS_1"/>
    <property type="match status" value="1"/>
</dbReference>
<evidence type="ECO:0000256" key="1">
    <source>
        <dbReference type="SAM" id="MobiDB-lite"/>
    </source>
</evidence>
<protein>
    <recommendedName>
        <fullName evidence="6">Major facilitator superfamily (MFS) profile domain-containing protein</fullName>
    </recommendedName>
</protein>
<feature type="transmembrane region" description="Helical" evidence="2">
    <location>
        <begin position="325"/>
        <end position="343"/>
    </location>
</feature>
<reference evidence="3" key="1">
    <citation type="submission" date="2022-10" db="EMBL/GenBank/DDBJ databases">
        <authorList>
            <person name="Chen Y."/>
            <person name="Dougan E. K."/>
            <person name="Chan C."/>
            <person name="Rhodes N."/>
            <person name="Thang M."/>
        </authorList>
    </citation>
    <scope>NUCLEOTIDE SEQUENCE</scope>
</reference>
<keyword evidence="2" id="KW-1133">Transmembrane helix</keyword>
<accession>A0A9P1C155</accession>
<gene>
    <name evidence="3" type="ORF">C1SCF055_LOCUS10834</name>
</gene>
<proteinExistence type="predicted"/>
<evidence type="ECO:0000256" key="2">
    <source>
        <dbReference type="SAM" id="Phobius"/>
    </source>
</evidence>
<dbReference type="Gene3D" id="1.20.1250.20">
    <property type="entry name" value="MFS general substrate transporter like domains"/>
    <property type="match status" value="1"/>
</dbReference>
<feature type="transmembrane region" description="Helical" evidence="2">
    <location>
        <begin position="394"/>
        <end position="420"/>
    </location>
</feature>
<feature type="transmembrane region" description="Helical" evidence="2">
    <location>
        <begin position="349"/>
        <end position="369"/>
    </location>
</feature>
<dbReference type="OrthoDB" id="440553at2759"/>
<dbReference type="GO" id="GO:0022857">
    <property type="term" value="F:transmembrane transporter activity"/>
    <property type="evidence" value="ECO:0007669"/>
    <property type="project" value="InterPro"/>
</dbReference>
<name>A0A9P1C155_9DINO</name>
<keyword evidence="2" id="KW-0472">Membrane</keyword>
<sequence>MSSNLVRQVGFYVPPVLGALCFGYAASTLRGGEESQLRQQLQHEAEELDQRRLTWLQRPNRSVQYKASAIQEVHNRKALGPAGVLLNRGEATFVEAIGAIGATWSRCENSKQKDLHHIKTQEHVGPNKSSQFQGPAVPDSACSSSVQSLNRNPRNIGLLPDSLNGNCLFRKTAPTQSCAERYAEFLGCKQEARAIQRMSLAHGAQSLYAMASEASSVVLPYINSAVGGNVQTFAQMQSFAAVSQVMGGLFFGQSADRFGTRWALLTAHTAAMSSAFLVATARTQRSLFCAMVPLTMAHGFQASSQIAVHCSEPEDRSVAMGRISASYGLGFFAGTLVTAYAAQHLTPRQIAWGAVALEASVISSVLVFYPDGDDTVTSAQPASSFWDILKRPHVLSLVLSKAALSTAGGMLLGMVTQFAMDPFNFSTAQTSILMAYVGGAQLLSQTFVVPQLGSLKPWELRMFSTSSLLLPLVGLSVFGSTPLGYCMWMGPLAAAGYGGNTALGSLMSCLAPESESGSMVALGLAPLSLGFMVSPLLSSWVYQSFGFRMVPAVAATILCGAALAIEMIDSGEDVPPEDEICDSDDEDGQGMEQGFSVVRRESGDMGIFPKQYLRSETNG</sequence>